<evidence type="ECO:0000256" key="2">
    <source>
        <dbReference type="SAM" id="Coils"/>
    </source>
</evidence>
<accession>A0AAV0E4Y5</accession>
<dbReference type="SUPFAM" id="SSF54928">
    <property type="entry name" value="RNA-binding domain, RBD"/>
    <property type="match status" value="1"/>
</dbReference>
<dbReference type="InterPro" id="IPR012677">
    <property type="entry name" value="Nucleotide-bd_a/b_plait_sf"/>
</dbReference>
<dbReference type="InterPro" id="IPR035979">
    <property type="entry name" value="RBD_domain_sf"/>
</dbReference>
<proteinExistence type="predicted"/>
<evidence type="ECO:0000313" key="4">
    <source>
        <dbReference type="EMBL" id="CAH9113613.1"/>
    </source>
</evidence>
<dbReference type="SMART" id="SM00360">
    <property type="entry name" value="RRM"/>
    <property type="match status" value="2"/>
</dbReference>
<dbReference type="Pfam" id="PF00076">
    <property type="entry name" value="RRM_1"/>
    <property type="match status" value="2"/>
</dbReference>
<keyword evidence="1" id="KW-0694">RNA-binding</keyword>
<feature type="domain" description="RRM" evidence="3">
    <location>
        <begin position="245"/>
        <end position="323"/>
    </location>
</feature>
<keyword evidence="2" id="KW-0175">Coiled coil</keyword>
<reference evidence="4" key="1">
    <citation type="submission" date="2022-07" db="EMBL/GenBank/DDBJ databases">
        <authorList>
            <person name="Macas J."/>
            <person name="Novak P."/>
            <person name="Neumann P."/>
        </authorList>
    </citation>
    <scope>NUCLEOTIDE SEQUENCE</scope>
</reference>
<feature type="coiled-coil region" evidence="2">
    <location>
        <begin position="202"/>
        <end position="232"/>
    </location>
</feature>
<protein>
    <recommendedName>
        <fullName evidence="3">RRM domain-containing protein</fullName>
    </recommendedName>
</protein>
<dbReference type="GO" id="GO:0003723">
    <property type="term" value="F:RNA binding"/>
    <property type="evidence" value="ECO:0007669"/>
    <property type="project" value="UniProtKB-UniRule"/>
</dbReference>
<dbReference type="AlphaFoldDB" id="A0AAV0E4Y5"/>
<dbReference type="Proteomes" id="UP001152523">
    <property type="component" value="Unassembled WGS sequence"/>
</dbReference>
<keyword evidence="5" id="KW-1185">Reference proteome</keyword>
<evidence type="ECO:0000313" key="5">
    <source>
        <dbReference type="Proteomes" id="UP001152523"/>
    </source>
</evidence>
<name>A0AAV0E4Y5_9ASTE</name>
<dbReference type="Gene3D" id="3.30.70.330">
    <property type="match status" value="2"/>
</dbReference>
<dbReference type="EMBL" id="CAMAPF010000210">
    <property type="protein sequence ID" value="CAH9113613.1"/>
    <property type="molecule type" value="Genomic_DNA"/>
</dbReference>
<feature type="domain" description="RRM" evidence="3">
    <location>
        <begin position="333"/>
        <end position="408"/>
    </location>
</feature>
<sequence>MMKTMLISQDLWYLVEGGYTTEELSVEELVYVQKKDATALLFIQQAIDESVFSCIAKASNSNQAWDALQKKYHGIADGPCSEKHDSMVSKGDYCDASEQGHQANAQERTSSVCSAFGSKSKHSGYNIGGDYGDFRSNNFVSKKCYKRNSYSRGGICRNNKSVNDNWRCHKSQDNGRFIKNQGCHSSSMFGDYKSKNPKLELASSWTRDVNKSKEALEELQHKQQNNIKVESQVGKSCGGLDQFRTSLYVNDLHVDVTDSQLYGIFSHFGQVVSASVCTDFTSHKSLCFGHVSYSNSKDASRALEVLNFTPFNGKPIHIVYPHQDPPILKSGAKGLFIMNLDKSIDDMVLQTIFSSFGNIVICKVATNASGLSKGYGQIEYDSEQAMQKAIENMNGAVLNRKEVFLRPF</sequence>
<organism evidence="4 5">
    <name type="scientific">Cuscuta epithymum</name>
    <dbReference type="NCBI Taxonomy" id="186058"/>
    <lineage>
        <taxon>Eukaryota</taxon>
        <taxon>Viridiplantae</taxon>
        <taxon>Streptophyta</taxon>
        <taxon>Embryophyta</taxon>
        <taxon>Tracheophyta</taxon>
        <taxon>Spermatophyta</taxon>
        <taxon>Magnoliopsida</taxon>
        <taxon>eudicotyledons</taxon>
        <taxon>Gunneridae</taxon>
        <taxon>Pentapetalae</taxon>
        <taxon>asterids</taxon>
        <taxon>lamiids</taxon>
        <taxon>Solanales</taxon>
        <taxon>Convolvulaceae</taxon>
        <taxon>Cuscuteae</taxon>
        <taxon>Cuscuta</taxon>
        <taxon>Cuscuta subgen. Cuscuta</taxon>
    </lineage>
</organism>
<dbReference type="InterPro" id="IPR000504">
    <property type="entry name" value="RRM_dom"/>
</dbReference>
<dbReference type="PROSITE" id="PS50102">
    <property type="entry name" value="RRM"/>
    <property type="match status" value="2"/>
</dbReference>
<comment type="caution">
    <text evidence="4">The sequence shown here is derived from an EMBL/GenBank/DDBJ whole genome shotgun (WGS) entry which is preliminary data.</text>
</comment>
<gene>
    <name evidence="4" type="ORF">CEPIT_LOCUS20379</name>
</gene>
<dbReference type="Pfam" id="PF14223">
    <property type="entry name" value="Retrotran_gag_2"/>
    <property type="match status" value="1"/>
</dbReference>
<evidence type="ECO:0000256" key="1">
    <source>
        <dbReference type="PROSITE-ProRule" id="PRU00176"/>
    </source>
</evidence>
<dbReference type="PANTHER" id="PTHR15241:SF304">
    <property type="entry name" value="RRM DOMAIN-CONTAINING PROTEIN"/>
    <property type="match status" value="1"/>
</dbReference>
<dbReference type="PANTHER" id="PTHR15241">
    <property type="entry name" value="TRANSFORMER-2-RELATED"/>
    <property type="match status" value="1"/>
</dbReference>
<evidence type="ECO:0000259" key="3">
    <source>
        <dbReference type="PROSITE" id="PS50102"/>
    </source>
</evidence>